<dbReference type="EMBL" id="FOGS01000002">
    <property type="protein sequence ID" value="SER67046.1"/>
    <property type="molecule type" value="Genomic_DNA"/>
</dbReference>
<protein>
    <submittedName>
        <fullName evidence="3">Uncharacterized protein</fullName>
    </submittedName>
</protein>
<organism evidence="3 4">
    <name type="scientific">Vreelandella subterranea</name>
    <dbReference type="NCBI Taxonomy" id="416874"/>
    <lineage>
        <taxon>Bacteria</taxon>
        <taxon>Pseudomonadati</taxon>
        <taxon>Pseudomonadota</taxon>
        <taxon>Gammaproteobacteria</taxon>
        <taxon>Oceanospirillales</taxon>
        <taxon>Halomonadaceae</taxon>
        <taxon>Vreelandella</taxon>
    </lineage>
</organism>
<feature type="compositionally biased region" description="Basic and acidic residues" evidence="1">
    <location>
        <begin position="370"/>
        <end position="383"/>
    </location>
</feature>
<gene>
    <name evidence="3" type="ORF">SAMN04487958_102210</name>
</gene>
<feature type="region of interest" description="Disordered" evidence="1">
    <location>
        <begin position="370"/>
        <end position="390"/>
    </location>
</feature>
<reference evidence="4" key="1">
    <citation type="submission" date="2016-10" db="EMBL/GenBank/DDBJ databases">
        <authorList>
            <person name="Varghese N."/>
            <person name="Submissions S."/>
        </authorList>
    </citation>
    <scope>NUCLEOTIDE SEQUENCE [LARGE SCALE GENOMIC DNA]</scope>
    <source>
        <strain evidence="4">CGMCC 1.6495</strain>
    </source>
</reference>
<accession>A0A1H9R2T8</accession>
<dbReference type="Proteomes" id="UP000198505">
    <property type="component" value="Unassembled WGS sequence"/>
</dbReference>
<evidence type="ECO:0000313" key="3">
    <source>
        <dbReference type="EMBL" id="SER67046.1"/>
    </source>
</evidence>
<keyword evidence="2" id="KW-1133">Transmembrane helix</keyword>
<evidence type="ECO:0000256" key="2">
    <source>
        <dbReference type="SAM" id="Phobius"/>
    </source>
</evidence>
<sequence length="390" mass="43058">MRTGWSIRAGWLMVAIAILVAGILTTVASHEPFESRLVRLEAQRALPTLEASLEQASPELNALFLDYADDQALWMSASLAILRHGDMASDVLVAYGLSPQFQQVLVRFGADAVLPISYFRNHDVATLRARHWMGERFQQLSHWWSDEEGDADSAFTPYRRGQMGVALLDTNGHALLNQFVVDDEGNVEWLQGERLVSGVGDFFTSGLRELESQWRRGDAIGAADLGWAGVDLLVMASTAKVLRAGRAARAARVGSVEAQGARAGLRQGIVASGGRFATLPRMAKVTAVAGTAYVVARHPSLVSALGANLSNWLGWPVWLGQFLVWLVVLLPVLIVARLAYRWLLTPLLWLLVPLMRLCFRTANQALARRTQEQKKSRDEKEANCKPFYLN</sequence>
<evidence type="ECO:0000313" key="4">
    <source>
        <dbReference type="Proteomes" id="UP000198505"/>
    </source>
</evidence>
<feature type="transmembrane region" description="Helical" evidence="2">
    <location>
        <begin position="6"/>
        <end position="29"/>
    </location>
</feature>
<keyword evidence="2" id="KW-0812">Transmembrane</keyword>
<evidence type="ECO:0000256" key="1">
    <source>
        <dbReference type="SAM" id="MobiDB-lite"/>
    </source>
</evidence>
<dbReference type="AlphaFoldDB" id="A0A1H9R2T8"/>
<name>A0A1H9R2T8_9GAMM</name>
<proteinExistence type="predicted"/>
<dbReference type="STRING" id="416874.SAMN04487958_102210"/>
<feature type="transmembrane region" description="Helical" evidence="2">
    <location>
        <begin position="312"/>
        <end position="334"/>
    </location>
</feature>
<keyword evidence="4" id="KW-1185">Reference proteome</keyword>
<keyword evidence="2" id="KW-0472">Membrane</keyword>